<evidence type="ECO:0000259" key="8">
    <source>
        <dbReference type="SMART" id="SM00984"/>
    </source>
</evidence>
<dbReference type="PANTHER" id="PTHR11374:SF3">
    <property type="entry name" value="UDP-GLUCOSE 6-DEHYDROGENASE"/>
    <property type="match status" value="1"/>
</dbReference>
<dbReference type="InterPro" id="IPR014026">
    <property type="entry name" value="UDP-Glc/GDP-Man_DH_dimer"/>
</dbReference>
<feature type="compositionally biased region" description="Low complexity" evidence="7">
    <location>
        <begin position="532"/>
        <end position="544"/>
    </location>
</feature>
<organism evidence="9 10">
    <name type="scientific">Polyrhizophydium stewartii</name>
    <dbReference type="NCBI Taxonomy" id="2732419"/>
    <lineage>
        <taxon>Eukaryota</taxon>
        <taxon>Fungi</taxon>
        <taxon>Fungi incertae sedis</taxon>
        <taxon>Chytridiomycota</taxon>
        <taxon>Chytridiomycota incertae sedis</taxon>
        <taxon>Chytridiomycetes</taxon>
        <taxon>Rhizophydiales</taxon>
        <taxon>Rhizophydiales incertae sedis</taxon>
        <taxon>Polyrhizophydium</taxon>
    </lineage>
</organism>
<name>A0ABR4NJZ7_9FUNG</name>
<dbReference type="PIRSF" id="PIRSF000124">
    <property type="entry name" value="UDPglc_GDPman_dh"/>
    <property type="match status" value="1"/>
</dbReference>
<dbReference type="InterPro" id="IPR001732">
    <property type="entry name" value="UDP-Glc/GDP-Man_DH_N"/>
</dbReference>
<dbReference type="InterPro" id="IPR008927">
    <property type="entry name" value="6-PGluconate_DH-like_C_sf"/>
</dbReference>
<dbReference type="SUPFAM" id="SSF51735">
    <property type="entry name" value="NAD(P)-binding Rossmann-fold domains"/>
    <property type="match status" value="1"/>
</dbReference>
<comment type="similarity">
    <text evidence="2">Belongs to the UDP-glucose/GDP-mannose dehydrogenase family.</text>
</comment>
<dbReference type="Gene3D" id="3.40.50.720">
    <property type="entry name" value="NAD(P)-binding Rossmann-like Domain"/>
    <property type="match status" value="2"/>
</dbReference>
<evidence type="ECO:0000256" key="2">
    <source>
        <dbReference type="ARBA" id="ARBA00006601"/>
    </source>
</evidence>
<evidence type="ECO:0000313" key="10">
    <source>
        <dbReference type="Proteomes" id="UP001527925"/>
    </source>
</evidence>
<feature type="compositionally biased region" description="Basic and acidic residues" evidence="7">
    <location>
        <begin position="545"/>
        <end position="554"/>
    </location>
</feature>
<reference evidence="9 10" key="1">
    <citation type="submission" date="2023-09" db="EMBL/GenBank/DDBJ databases">
        <title>Pangenome analysis of Batrachochytrium dendrobatidis and related Chytrids.</title>
        <authorList>
            <person name="Yacoub M.N."/>
            <person name="Stajich J.E."/>
            <person name="James T.Y."/>
        </authorList>
    </citation>
    <scope>NUCLEOTIDE SEQUENCE [LARGE SCALE GENOMIC DNA]</scope>
    <source>
        <strain evidence="9 10">JEL0888</strain>
    </source>
</reference>
<gene>
    <name evidence="9" type="ORF">HK105_200771</name>
</gene>
<evidence type="ECO:0000256" key="6">
    <source>
        <dbReference type="ARBA" id="ARBA00047473"/>
    </source>
</evidence>
<feature type="region of interest" description="Disordered" evidence="7">
    <location>
        <begin position="335"/>
        <end position="396"/>
    </location>
</feature>
<dbReference type="SMART" id="SM00984">
    <property type="entry name" value="UDPG_MGDP_dh_C"/>
    <property type="match status" value="1"/>
</dbReference>
<keyword evidence="10" id="KW-1185">Reference proteome</keyword>
<feature type="compositionally biased region" description="Basic residues" evidence="7">
    <location>
        <begin position="179"/>
        <end position="189"/>
    </location>
</feature>
<evidence type="ECO:0000256" key="3">
    <source>
        <dbReference type="ARBA" id="ARBA00012954"/>
    </source>
</evidence>
<feature type="region of interest" description="Disordered" evidence="7">
    <location>
        <begin position="426"/>
        <end position="583"/>
    </location>
</feature>
<feature type="compositionally biased region" description="Polar residues" evidence="7">
    <location>
        <begin position="442"/>
        <end position="452"/>
    </location>
</feature>
<dbReference type="PIRSF" id="PIRSF500133">
    <property type="entry name" value="UDPglc_DH_euk"/>
    <property type="match status" value="1"/>
</dbReference>
<evidence type="ECO:0000256" key="5">
    <source>
        <dbReference type="ARBA" id="ARBA00023027"/>
    </source>
</evidence>
<feature type="region of interest" description="Disordered" evidence="7">
    <location>
        <begin position="174"/>
        <end position="226"/>
    </location>
</feature>
<feature type="region of interest" description="Disordered" evidence="7">
    <location>
        <begin position="288"/>
        <end position="322"/>
    </location>
</feature>
<proteinExistence type="inferred from homology"/>
<dbReference type="Pfam" id="PF03720">
    <property type="entry name" value="UDPG_MGDP_dh_C"/>
    <property type="match status" value="1"/>
</dbReference>
<feature type="domain" description="UDP-glucose/GDP-mannose dehydrogenase C-terminal" evidence="8">
    <location>
        <begin position="1324"/>
        <end position="1439"/>
    </location>
</feature>
<comment type="catalytic activity">
    <reaction evidence="6">
        <text>UDP-alpha-D-glucose + 2 NAD(+) + H2O = UDP-alpha-D-glucuronate + 2 NADH + 3 H(+)</text>
        <dbReference type="Rhea" id="RHEA:23596"/>
        <dbReference type="ChEBI" id="CHEBI:15377"/>
        <dbReference type="ChEBI" id="CHEBI:15378"/>
        <dbReference type="ChEBI" id="CHEBI:57540"/>
        <dbReference type="ChEBI" id="CHEBI:57945"/>
        <dbReference type="ChEBI" id="CHEBI:58052"/>
        <dbReference type="ChEBI" id="CHEBI:58885"/>
        <dbReference type="EC" id="1.1.1.22"/>
    </reaction>
</comment>
<dbReference type="Pfam" id="PF03721">
    <property type="entry name" value="UDPG_MGDP_dh_N"/>
    <property type="match status" value="1"/>
</dbReference>
<comment type="caution">
    <text evidence="9">The sequence shown here is derived from an EMBL/GenBank/DDBJ whole genome shotgun (WGS) entry which is preliminary data.</text>
</comment>
<keyword evidence="4" id="KW-0560">Oxidoreductase</keyword>
<feature type="region of interest" description="Disordered" evidence="7">
    <location>
        <begin position="940"/>
        <end position="1003"/>
    </location>
</feature>
<dbReference type="InterPro" id="IPR028356">
    <property type="entry name" value="UDPglc_DH_euk"/>
</dbReference>
<dbReference type="EC" id="1.1.1.22" evidence="3"/>
<feature type="region of interest" description="Disordered" evidence="7">
    <location>
        <begin position="242"/>
        <end position="268"/>
    </location>
</feature>
<dbReference type="InterPro" id="IPR036291">
    <property type="entry name" value="NAD(P)-bd_dom_sf"/>
</dbReference>
<feature type="compositionally biased region" description="Gly residues" evidence="7">
    <location>
        <begin position="213"/>
        <end position="224"/>
    </location>
</feature>
<evidence type="ECO:0000256" key="4">
    <source>
        <dbReference type="ARBA" id="ARBA00023002"/>
    </source>
</evidence>
<accession>A0ABR4NJZ7</accession>
<dbReference type="Pfam" id="PF00984">
    <property type="entry name" value="UDPG_MGDP_dh"/>
    <property type="match status" value="1"/>
</dbReference>
<feature type="region of interest" description="Disordered" evidence="7">
    <location>
        <begin position="793"/>
        <end position="815"/>
    </location>
</feature>
<dbReference type="NCBIfam" id="TIGR03026">
    <property type="entry name" value="NDP-sugDHase"/>
    <property type="match status" value="1"/>
</dbReference>
<evidence type="ECO:0000313" key="9">
    <source>
        <dbReference type="EMBL" id="KAL2919854.1"/>
    </source>
</evidence>
<feature type="compositionally biased region" description="Basic and acidic residues" evidence="7">
    <location>
        <begin position="288"/>
        <end position="300"/>
    </location>
</feature>
<feature type="compositionally biased region" description="Polar residues" evidence="7">
    <location>
        <begin position="955"/>
        <end position="966"/>
    </location>
</feature>
<sequence>MPKVERSIILHSVDEAAKERHAIDADGMRLASSHSQPQAAAVRPRKTSIGTLLVALQSKDTVTPAQEATADGAATTPGDAAVMALVASPLGTNATATATALAAADGAAGFDAPAAGLIDLSRYRLPNLLENKLRRIALREQRLRNSRLPPTRIIIANFSRPQVRRALKIVVATQQKTSDKKRKAKKKKPPFGFAGGASRMTGGNGATNTGTPGTPGIGGNGAGGSRAMTRSRAVLASHRQLDQSQALGTSMSGQLPSRPNGIRESKSLVSIRQTQAAAVRSRIHLSDEQRRYKAGTESRRVSISFMPSGGPGDGDGDGDGDALIFGIEETMEQHTEQRVDADGAPGSVLSIATGSQPRSEKGSLDSIGSSQQSKSGLPPLPPKDAPAGGFDTGSQSPVVVTVDDAETSDANVVLIVTNQDDILSGSAASQPRQAAQEKQLPSPHTSLGSVQAQMCRPESAKGVTDEETTPADSVRASVATDRSSVSSRTPAESLSKLRKGSHDGEVGASRTSLRRPSDGSGDAQRGLKPRGHSAGSFLSSSGHGSLRDASEGNPRDSTSSSHAGTASFTSIGRTSTTSPPKNSKWEVASKLVIPGGPASANKVKSPLKPIVLRQLVRANRAGVKFAHGDSGLGGGAGGLGGNMSGSLSSFMPGAQGRTGRRAGRSRRRRLEFETLHAAMPSEPDQASARAECDRIMERFEQRNLQMDRSVLERGLLVPQDLYMPPPPEIDFDAIARRRHTHHAATIAAGLAAAAAHHAAAGAVHHVTAATGHAALAAVRRRTTLNASSRLPPIRVTAEASRPATTPRKRTPKQQEINMDSIVVRPAAPKTAEEVVTRHVLHGKIDCWWTPKEYRDLKDKMRQYRRQQHDERQQRIQQAAQIYRPQATFHQDTQMTASTSSKYAMHKQSTDALAIEPTSTREFVRATQEVLGGRRAGGIARPWLPASTPAARPVSTDGSIFDTQTRATHGRSRSEGGGRSTPAGAAARGQRREQRRERAGGRRVAAGVGGPTCAVIAYKCPDIKVNIVDLNQARIDAWNSANLPIFEPGLEEVVMAARGRNLFFSTEIDKAIDEADIIFVSVNTPTKKTGIGAGSAADLAYIESATRRIAQVARSPKIVVEKSTVPCRTAESMRVILEANSRDHIRFDILSNPEFLAEGTAIKDLLNPDRVLIGSLQTPEGLKAQQALKSVYANWIPTERIITMNLWSSELSKLAANALLAQRISSINALSAICEATGADVDEVAYACGLDTRIGPKFLKASVGFGGSCFQKDILNLVYLSESLHLPEVAAYWKQVVEMNEFQKSRFAARVVQRLFNTITNKSIAVFGFAFKKDTGDTRESAAISLIKYFLQENANIRIYDPKVEHEQIEMDLTEPDIATPETYKKRVTISKSAYEAAHDADAIVVVTEWDEFKTLDYTKIYEHMKKPAFIFDGRLILDAKKLKSIGFHMEVIGKIA</sequence>
<evidence type="ECO:0000256" key="1">
    <source>
        <dbReference type="ARBA" id="ARBA00004701"/>
    </source>
</evidence>
<dbReference type="SUPFAM" id="SSF48179">
    <property type="entry name" value="6-phosphogluconate dehydrogenase C-terminal domain-like"/>
    <property type="match status" value="1"/>
</dbReference>
<feature type="compositionally biased region" description="Polar residues" evidence="7">
    <location>
        <begin position="366"/>
        <end position="375"/>
    </location>
</feature>
<comment type="pathway">
    <text evidence="1">Nucleotide-sugar biosynthesis; UDP-alpha-D-glucuronate biosynthesis; UDP-alpha-D-glucuronate from UDP-alpha-D-glucose: step 1/1.</text>
</comment>
<dbReference type="InterPro" id="IPR014027">
    <property type="entry name" value="UDP-Glc/GDP-Man_DH_C"/>
</dbReference>
<feature type="compositionally biased region" description="Polar residues" evidence="7">
    <location>
        <begin position="555"/>
        <end position="581"/>
    </location>
</feature>
<evidence type="ECO:0000256" key="7">
    <source>
        <dbReference type="SAM" id="MobiDB-lite"/>
    </source>
</evidence>
<dbReference type="Gene3D" id="1.20.5.100">
    <property type="entry name" value="Cytochrome c1, transmembrane anchor, C-terminal"/>
    <property type="match status" value="1"/>
</dbReference>
<dbReference type="PANTHER" id="PTHR11374">
    <property type="entry name" value="UDP-GLUCOSE DEHYDROGENASE/UDP-MANNAC DEHYDROGENASE"/>
    <property type="match status" value="1"/>
</dbReference>
<dbReference type="EMBL" id="JADGIZ020000002">
    <property type="protein sequence ID" value="KAL2919854.1"/>
    <property type="molecule type" value="Genomic_DNA"/>
</dbReference>
<feature type="compositionally biased region" description="Polar residues" evidence="7">
    <location>
        <begin position="242"/>
        <end position="257"/>
    </location>
</feature>
<dbReference type="InterPro" id="IPR017476">
    <property type="entry name" value="UDP-Glc/GDP-Man"/>
</dbReference>
<feature type="compositionally biased region" description="Polar residues" evidence="7">
    <location>
        <begin position="480"/>
        <end position="492"/>
    </location>
</feature>
<dbReference type="InterPro" id="IPR036220">
    <property type="entry name" value="UDP-Glc/GDP-Man_DH_C_sf"/>
</dbReference>
<dbReference type="Proteomes" id="UP001527925">
    <property type="component" value="Unassembled WGS sequence"/>
</dbReference>
<feature type="compositionally biased region" description="Basic and acidic residues" evidence="7">
    <location>
        <begin position="989"/>
        <end position="999"/>
    </location>
</feature>
<protein>
    <recommendedName>
        <fullName evidence="3">UDP-glucose 6-dehydrogenase</fullName>
        <ecNumber evidence="3">1.1.1.22</ecNumber>
    </recommendedName>
</protein>
<keyword evidence="5" id="KW-0520">NAD</keyword>
<dbReference type="SUPFAM" id="SSF52413">
    <property type="entry name" value="UDP-glucose/GDP-mannose dehydrogenase C-terminal domain"/>
    <property type="match status" value="1"/>
</dbReference>